<dbReference type="GO" id="GO:0032259">
    <property type="term" value="P:methylation"/>
    <property type="evidence" value="ECO:0007669"/>
    <property type="project" value="UniProtKB-KW"/>
</dbReference>
<comment type="caution">
    <text evidence="3">The sequence shown here is derived from an EMBL/GenBank/DDBJ whole genome shotgun (WGS) entry which is preliminary data.</text>
</comment>
<proteinExistence type="predicted"/>
<evidence type="ECO:0008006" key="5">
    <source>
        <dbReference type="Google" id="ProtNLM"/>
    </source>
</evidence>
<reference evidence="3 4" key="1">
    <citation type="journal article" date="2005" name="Int. J. Syst. Evol. Microbiol.">
        <title>Bacillus cibi sp. nov., isolated from jeotgal, a traditional Korean fermented seafood.</title>
        <authorList>
            <person name="Yoon J.H."/>
            <person name="Lee C.H."/>
            <person name="Oh T.K."/>
        </authorList>
    </citation>
    <scope>NUCLEOTIDE SEQUENCE [LARGE SCALE GENOMIC DNA]</scope>
    <source>
        <strain evidence="3 4">DSM 16189</strain>
    </source>
</reference>
<evidence type="ECO:0000313" key="4">
    <source>
        <dbReference type="Proteomes" id="UP000028549"/>
    </source>
</evidence>
<dbReference type="EMBL" id="JNVC02000005">
    <property type="protein sequence ID" value="KEZ51695.1"/>
    <property type="molecule type" value="Genomic_DNA"/>
</dbReference>
<keyword evidence="2" id="KW-0808">Transferase</keyword>
<dbReference type="InterPro" id="IPR003788">
    <property type="entry name" value="NDUFAF7"/>
</dbReference>
<evidence type="ECO:0000313" key="3">
    <source>
        <dbReference type="EMBL" id="KEZ51695.1"/>
    </source>
</evidence>
<accession>A0A084GWI3</accession>
<dbReference type="RefSeq" id="WP_035207138.1">
    <property type="nucleotide sequence ID" value="NZ_JNVC02000005.1"/>
</dbReference>
<dbReference type="AlphaFoldDB" id="A0A084GWI3"/>
<dbReference type="SUPFAM" id="SSF53335">
    <property type="entry name" value="S-adenosyl-L-methionine-dependent methyltransferases"/>
    <property type="match status" value="1"/>
</dbReference>
<dbReference type="OrthoDB" id="9794208at2"/>
<sequence>MKHLVFDLIDRQGGSISYAEYMNLVLYHPEHGYYSSTRQKIGKGGDFYTSSNVSDVYAKVFAAFFSRIVEKDLAEPAFCEIGGGTGRFLEALLLEWKNCSPRTYEALTVISVEGSRFHRNLQMERCADLAVSVQEQLPENFRGIIFSNELFDAFPVHVVAKIDSQLFEVKVAYKNGALVEEFEPLKNEEIASFLLWQKIELSEGQRFEVPLAMLSYMRMLDHACEAAVIAMADYGYTNAEWHTPARKQGSMRGYFRHQMMPPLLHPFEMDITTHIHFDAYEKKAEELGWNLLVKERQDQFLMNAGILSFLHEHSHRDPFSPSAKQNRAVRDLIMPGGISSAFHVFLHGKGIERLTDDIYKKW</sequence>
<dbReference type="Proteomes" id="UP000028549">
    <property type="component" value="Unassembled WGS sequence"/>
</dbReference>
<evidence type="ECO:0000256" key="2">
    <source>
        <dbReference type="ARBA" id="ARBA00022679"/>
    </source>
</evidence>
<dbReference type="PANTHER" id="PTHR12049">
    <property type="entry name" value="PROTEIN ARGININE METHYLTRANSFERASE NDUFAF7, MITOCHONDRIAL"/>
    <property type="match status" value="1"/>
</dbReference>
<keyword evidence="1" id="KW-0489">Methyltransferase</keyword>
<dbReference type="PANTHER" id="PTHR12049:SF7">
    <property type="entry name" value="PROTEIN ARGININE METHYLTRANSFERASE NDUFAF7, MITOCHONDRIAL"/>
    <property type="match status" value="1"/>
</dbReference>
<dbReference type="InterPro" id="IPR029063">
    <property type="entry name" value="SAM-dependent_MTases_sf"/>
</dbReference>
<evidence type="ECO:0000256" key="1">
    <source>
        <dbReference type="ARBA" id="ARBA00022603"/>
    </source>
</evidence>
<dbReference type="InterPro" id="IPR038375">
    <property type="entry name" value="NDUFAF7_sf"/>
</dbReference>
<dbReference type="GO" id="GO:0035243">
    <property type="term" value="F:protein-arginine omega-N symmetric methyltransferase activity"/>
    <property type="evidence" value="ECO:0007669"/>
    <property type="project" value="TreeGrafter"/>
</dbReference>
<protein>
    <recommendedName>
        <fullName evidence="5">Cytoplasmic protein</fullName>
    </recommendedName>
</protein>
<organism evidence="3 4">
    <name type="scientific">Metabacillus indicus</name>
    <name type="common">Bacillus indicus</name>
    <dbReference type="NCBI Taxonomy" id="246786"/>
    <lineage>
        <taxon>Bacteria</taxon>
        <taxon>Bacillati</taxon>
        <taxon>Bacillota</taxon>
        <taxon>Bacilli</taxon>
        <taxon>Bacillales</taxon>
        <taxon>Bacillaceae</taxon>
        <taxon>Metabacillus</taxon>
    </lineage>
</organism>
<gene>
    <name evidence="3" type="ORF">GS18_0211260</name>
</gene>
<dbReference type="Gene3D" id="3.40.50.12710">
    <property type="match status" value="1"/>
</dbReference>
<dbReference type="STRING" id="246786.GS18_0211260"/>
<name>A0A084GWI3_METID</name>
<dbReference type="Pfam" id="PF02636">
    <property type="entry name" value="Methyltransf_28"/>
    <property type="match status" value="1"/>
</dbReference>
<keyword evidence="4" id="KW-1185">Reference proteome</keyword>